<evidence type="ECO:0000313" key="2">
    <source>
        <dbReference type="Proteomes" id="UP001153334"/>
    </source>
</evidence>
<proteinExistence type="predicted"/>
<accession>A0ACC2HUY8</accession>
<name>A0ACC2HUY8_9PEZI</name>
<reference evidence="1" key="1">
    <citation type="submission" date="2022-11" db="EMBL/GenBank/DDBJ databases">
        <title>Genome Sequence of Nemania bipapillata.</title>
        <authorList>
            <person name="Buettner E."/>
        </authorList>
    </citation>
    <scope>NUCLEOTIDE SEQUENCE</scope>
    <source>
        <strain evidence="1">CP14</strain>
    </source>
</reference>
<dbReference type="EMBL" id="JAPESX010002719">
    <property type="protein sequence ID" value="KAJ8106795.1"/>
    <property type="molecule type" value="Genomic_DNA"/>
</dbReference>
<sequence length="823" mass="92915">MGFQKKTGKGRLDKYYRLAKEKGYRARAAFKLLQLNKKYGFLQDSKVVIDLCAAPGSWCQVAVEAMPRGSLIVGVDLSPIKPIPGVISFQSDITTDKCRAELRRHLKTWKADTVLHDGAPNVGTAWIQDSFNQAELTLQSLKLACEFLVEGGTFCTKVFRSAQYNQLLWIFGQLFDKVDATKPPSSRNVSAEIFCVCRGFKAPKHIDPRFLDPRTAFADLKETASTDEARVYKPELKKRKRGGYEEGDYTLYKEVLASEFVESGDPIAILANTNRLVLETLEPSLSLSALNKMPATTLEIRQYCADLKVLGRTEFKKLLKWRILAREAFGLPTKKTSKPAAVEEEVVEVEPMDEELKIQEELQAMRDKDSAKRKRDKRKENERRTKEIRRLQMHMTAPMDIGIESASGQEGMFRLKSLETDTVVNKVARGRMTVLTQQQKNDQSSGIGSSGETDDESDDLNDALERELDQHWDTYQERRANYEARLKRQKQEGDGEWGGVSADEQESSDDDLVEESDDEDDEDEEEVNGVPQRLLTDLDSTTGSPGLSKRAAKFFNQDIFKNIAGLELSDSESVADEATTEAPATSTSDIKTARPEKSLRTGSEGIAKENISAKDEKEAETETQEADDWEHDRGRSNGRPNIDIITAEAMTLAHQLATGQKSTHDLIDENFDKYAFRDRDGLPDWFIEDESKHERKQKPITKEAAQAIKERTRALNARPIKKVREAQARKKFKAAQRLEKLRKKSDLLANEEGMTEKEKAESIAKLISKAKKKAPKRSVKVVVARGVNRGIQGRPKGVKGRYKIVDARMKKEMRAQKRIAKRK</sequence>
<evidence type="ECO:0000313" key="1">
    <source>
        <dbReference type="EMBL" id="KAJ8106795.1"/>
    </source>
</evidence>
<keyword evidence="2" id="KW-1185">Reference proteome</keyword>
<protein>
    <submittedName>
        <fullName evidence="1">Uncharacterized protein</fullName>
    </submittedName>
</protein>
<comment type="caution">
    <text evidence="1">The sequence shown here is derived from an EMBL/GenBank/DDBJ whole genome shotgun (WGS) entry which is preliminary data.</text>
</comment>
<gene>
    <name evidence="1" type="ORF">ONZ43_g6940</name>
</gene>
<dbReference type="Proteomes" id="UP001153334">
    <property type="component" value="Unassembled WGS sequence"/>
</dbReference>
<organism evidence="1 2">
    <name type="scientific">Nemania bipapillata</name>
    <dbReference type="NCBI Taxonomy" id="110536"/>
    <lineage>
        <taxon>Eukaryota</taxon>
        <taxon>Fungi</taxon>
        <taxon>Dikarya</taxon>
        <taxon>Ascomycota</taxon>
        <taxon>Pezizomycotina</taxon>
        <taxon>Sordariomycetes</taxon>
        <taxon>Xylariomycetidae</taxon>
        <taxon>Xylariales</taxon>
        <taxon>Xylariaceae</taxon>
        <taxon>Nemania</taxon>
    </lineage>
</organism>